<comment type="caution">
    <text evidence="1">The sequence shown here is derived from an EMBL/GenBank/DDBJ whole genome shotgun (WGS) entry which is preliminary data.</text>
</comment>
<keyword evidence="2" id="KW-1185">Reference proteome</keyword>
<dbReference type="EMBL" id="WIXE01022080">
    <property type="protein sequence ID" value="KAK5967810.1"/>
    <property type="molecule type" value="Genomic_DNA"/>
</dbReference>
<organism evidence="1 2">
    <name type="scientific">Trichostrongylus colubriformis</name>
    <name type="common">Black scour worm</name>
    <dbReference type="NCBI Taxonomy" id="6319"/>
    <lineage>
        <taxon>Eukaryota</taxon>
        <taxon>Metazoa</taxon>
        <taxon>Ecdysozoa</taxon>
        <taxon>Nematoda</taxon>
        <taxon>Chromadorea</taxon>
        <taxon>Rhabditida</taxon>
        <taxon>Rhabditina</taxon>
        <taxon>Rhabditomorpha</taxon>
        <taxon>Strongyloidea</taxon>
        <taxon>Trichostrongylidae</taxon>
        <taxon>Trichostrongylus</taxon>
    </lineage>
</organism>
<proteinExistence type="predicted"/>
<sequence length="71" mass="8535">MLHHCQHHRLCNGLEPYLMASDLRFQLIKYLNRVNVSLLSPYEWEETEEYKANKGLKLDNNVYERNVKNIT</sequence>
<protein>
    <submittedName>
        <fullName evidence="1">Uncharacterized protein</fullName>
    </submittedName>
</protein>
<dbReference type="Proteomes" id="UP001331761">
    <property type="component" value="Unassembled WGS sequence"/>
</dbReference>
<name>A0AAN8FEM5_TRICO</name>
<gene>
    <name evidence="1" type="ORF">GCK32_014798</name>
</gene>
<reference evidence="1 2" key="1">
    <citation type="submission" date="2019-10" db="EMBL/GenBank/DDBJ databases">
        <title>Assembly and Annotation for the nematode Trichostrongylus colubriformis.</title>
        <authorList>
            <person name="Martin J."/>
        </authorList>
    </citation>
    <scope>NUCLEOTIDE SEQUENCE [LARGE SCALE GENOMIC DNA]</scope>
    <source>
        <strain evidence="1">G859</strain>
        <tissue evidence="1">Whole worm</tissue>
    </source>
</reference>
<evidence type="ECO:0000313" key="1">
    <source>
        <dbReference type="EMBL" id="KAK5967810.1"/>
    </source>
</evidence>
<accession>A0AAN8FEM5</accession>
<dbReference type="AlphaFoldDB" id="A0AAN8FEM5"/>
<evidence type="ECO:0000313" key="2">
    <source>
        <dbReference type="Proteomes" id="UP001331761"/>
    </source>
</evidence>
<feature type="non-terminal residue" evidence="1">
    <location>
        <position position="71"/>
    </location>
</feature>